<dbReference type="GO" id="GO:0006508">
    <property type="term" value="P:proteolysis"/>
    <property type="evidence" value="ECO:0007669"/>
    <property type="project" value="UniProtKB-KW"/>
</dbReference>
<comment type="similarity">
    <text evidence="11">Belongs to the peptidase M48 family.</text>
</comment>
<dbReference type="InterPro" id="IPR001915">
    <property type="entry name" value="Peptidase_M48"/>
</dbReference>
<evidence type="ECO:0000256" key="5">
    <source>
        <dbReference type="ARBA" id="ARBA00022723"/>
    </source>
</evidence>
<evidence type="ECO:0000256" key="1">
    <source>
        <dbReference type="ARBA" id="ARBA00004651"/>
    </source>
</evidence>
<keyword evidence="10 12" id="KW-0472">Membrane</keyword>
<name>A0A1V2VWA1_9BURK</name>
<keyword evidence="5" id="KW-0479">Metal-binding</keyword>
<feature type="transmembrane region" description="Helical" evidence="12">
    <location>
        <begin position="147"/>
        <end position="174"/>
    </location>
</feature>
<evidence type="ECO:0000256" key="9">
    <source>
        <dbReference type="ARBA" id="ARBA00023049"/>
    </source>
</evidence>
<accession>A0A1V2VWA1</accession>
<evidence type="ECO:0000256" key="6">
    <source>
        <dbReference type="ARBA" id="ARBA00022801"/>
    </source>
</evidence>
<evidence type="ECO:0000259" key="13">
    <source>
        <dbReference type="Pfam" id="PF01435"/>
    </source>
</evidence>
<dbReference type="GO" id="GO:0046872">
    <property type="term" value="F:metal ion binding"/>
    <property type="evidence" value="ECO:0007669"/>
    <property type="project" value="UniProtKB-KW"/>
</dbReference>
<evidence type="ECO:0000313" key="15">
    <source>
        <dbReference type="Proteomes" id="UP000188543"/>
    </source>
</evidence>
<sequence length="241" mass="26886">MIPTTWFRRLVFFLFVMEVGGGVLWATAKLAPDQAHANLLQTVGSLVFLFSFYAGMPLIARYLAPHPCTDPARQARLASLLQRYGQSCPVFLYDHPDKEANTVGLWPSQSRIYITTGLFDRMSDEGLIGILGHENTHARERHILVGFVYACIFALGSNASASRAFFVVGFLLFLGLRRYMEYRADAGGALLAGQASMSTGLRELAILYPSAAWHRWLTVIMAYPTLPMRLRALETKRPALL</sequence>
<reference evidence="14 15" key="1">
    <citation type="submission" date="2016-08" db="EMBL/GenBank/DDBJ databases">
        <authorList>
            <person name="Seilhamer J.J."/>
        </authorList>
    </citation>
    <scope>NUCLEOTIDE SEQUENCE [LARGE SCALE GENOMIC DNA]</scope>
    <source>
        <strain evidence="14 15">VC14762</strain>
    </source>
</reference>
<evidence type="ECO:0000256" key="7">
    <source>
        <dbReference type="ARBA" id="ARBA00022833"/>
    </source>
</evidence>
<gene>
    <name evidence="14" type="ORF">A8E72_30830</name>
</gene>
<dbReference type="GO" id="GO:0005886">
    <property type="term" value="C:plasma membrane"/>
    <property type="evidence" value="ECO:0007669"/>
    <property type="project" value="UniProtKB-SubCell"/>
</dbReference>
<comment type="cofactor">
    <cofactor evidence="11">
        <name>Zn(2+)</name>
        <dbReference type="ChEBI" id="CHEBI:29105"/>
    </cofactor>
    <text evidence="11">Binds 1 zinc ion per subunit.</text>
</comment>
<dbReference type="PANTHER" id="PTHR43221">
    <property type="entry name" value="PROTEASE HTPX"/>
    <property type="match status" value="1"/>
</dbReference>
<comment type="subcellular location">
    <subcellularLocation>
        <location evidence="1">Cell membrane</location>
        <topology evidence="1">Multi-pass membrane protein</topology>
    </subcellularLocation>
</comment>
<keyword evidence="6 11" id="KW-0378">Hydrolase</keyword>
<keyword evidence="7 11" id="KW-0862">Zinc</keyword>
<feature type="domain" description="Peptidase M48" evidence="13">
    <location>
        <begin position="91"/>
        <end position="235"/>
    </location>
</feature>
<dbReference type="Pfam" id="PF01435">
    <property type="entry name" value="Peptidase_M48"/>
    <property type="match status" value="1"/>
</dbReference>
<protein>
    <submittedName>
        <fullName evidence="14">Peptidase M48</fullName>
    </submittedName>
</protein>
<dbReference type="RefSeq" id="WP_077176661.1">
    <property type="nucleotide sequence ID" value="NZ_MUTB01000063.1"/>
</dbReference>
<dbReference type="AlphaFoldDB" id="A0A1V2VWA1"/>
<dbReference type="InterPro" id="IPR050083">
    <property type="entry name" value="HtpX_protease"/>
</dbReference>
<feature type="transmembrane region" description="Helical" evidence="12">
    <location>
        <begin position="6"/>
        <end position="27"/>
    </location>
</feature>
<proteinExistence type="inferred from homology"/>
<evidence type="ECO:0000256" key="10">
    <source>
        <dbReference type="ARBA" id="ARBA00023136"/>
    </source>
</evidence>
<organism evidence="14 15">
    <name type="scientific">Burkholderia cenocepacia</name>
    <dbReference type="NCBI Taxonomy" id="95486"/>
    <lineage>
        <taxon>Bacteria</taxon>
        <taxon>Pseudomonadati</taxon>
        <taxon>Pseudomonadota</taxon>
        <taxon>Betaproteobacteria</taxon>
        <taxon>Burkholderiales</taxon>
        <taxon>Burkholderiaceae</taxon>
        <taxon>Burkholderia</taxon>
        <taxon>Burkholderia cepacia complex</taxon>
    </lineage>
</organism>
<evidence type="ECO:0000256" key="12">
    <source>
        <dbReference type="SAM" id="Phobius"/>
    </source>
</evidence>
<evidence type="ECO:0000313" key="14">
    <source>
        <dbReference type="EMBL" id="ONU77782.1"/>
    </source>
</evidence>
<dbReference type="Gene3D" id="3.30.2010.10">
    <property type="entry name" value="Metalloproteases ('zincins'), catalytic domain"/>
    <property type="match status" value="1"/>
</dbReference>
<evidence type="ECO:0000256" key="3">
    <source>
        <dbReference type="ARBA" id="ARBA00022670"/>
    </source>
</evidence>
<evidence type="ECO:0000256" key="11">
    <source>
        <dbReference type="RuleBase" id="RU003983"/>
    </source>
</evidence>
<evidence type="ECO:0000256" key="8">
    <source>
        <dbReference type="ARBA" id="ARBA00022989"/>
    </source>
</evidence>
<evidence type="ECO:0000256" key="2">
    <source>
        <dbReference type="ARBA" id="ARBA00022475"/>
    </source>
</evidence>
<keyword evidence="4 12" id="KW-0812">Transmembrane</keyword>
<keyword evidence="8 12" id="KW-1133">Transmembrane helix</keyword>
<dbReference type="GO" id="GO:0004222">
    <property type="term" value="F:metalloendopeptidase activity"/>
    <property type="evidence" value="ECO:0007669"/>
    <property type="project" value="InterPro"/>
</dbReference>
<feature type="transmembrane region" description="Helical" evidence="12">
    <location>
        <begin position="39"/>
        <end position="60"/>
    </location>
</feature>
<keyword evidence="2" id="KW-1003">Cell membrane</keyword>
<dbReference type="PANTHER" id="PTHR43221:SF1">
    <property type="entry name" value="PROTEASE HTPX"/>
    <property type="match status" value="1"/>
</dbReference>
<keyword evidence="3 11" id="KW-0645">Protease</keyword>
<dbReference type="EMBL" id="MUTJ01000092">
    <property type="protein sequence ID" value="ONU77782.1"/>
    <property type="molecule type" value="Genomic_DNA"/>
</dbReference>
<keyword evidence="9 11" id="KW-0482">Metalloprotease</keyword>
<dbReference type="Proteomes" id="UP000188543">
    <property type="component" value="Unassembled WGS sequence"/>
</dbReference>
<evidence type="ECO:0000256" key="4">
    <source>
        <dbReference type="ARBA" id="ARBA00022692"/>
    </source>
</evidence>
<comment type="caution">
    <text evidence="14">The sequence shown here is derived from an EMBL/GenBank/DDBJ whole genome shotgun (WGS) entry which is preliminary data.</text>
</comment>